<reference evidence="2 3" key="1">
    <citation type="submission" date="2019-04" db="EMBL/GenBank/DDBJ databases">
        <title>Draft genome sequence of Rickettsia asiatica Maytaro1284.</title>
        <authorList>
            <person name="Thu M."/>
            <person name="Qiu Y."/>
            <person name="Nakao R."/>
        </authorList>
    </citation>
    <scope>NUCLEOTIDE SEQUENCE [LARGE SCALE GENOMIC DNA]</scope>
    <source>
        <strain evidence="2 3">Maytaro1284</strain>
        <plasmid evidence="2 3">pRA1</plasmid>
    </source>
</reference>
<proteinExistence type="predicted"/>
<dbReference type="PANTHER" id="PTHR20883:SF48">
    <property type="entry name" value="ECTOINE DIOXYGENASE"/>
    <property type="match status" value="1"/>
</dbReference>
<evidence type="ECO:0000313" key="2">
    <source>
        <dbReference type="EMBL" id="BBJ32414.1"/>
    </source>
</evidence>
<dbReference type="Gene3D" id="2.60.120.620">
    <property type="entry name" value="q2cbj1_9rhob like domain"/>
    <property type="match status" value="1"/>
</dbReference>
<name>A0A510GBU9_9RICK</name>
<geneLocation type="plasmid" evidence="2 3">
    <name>pRA1</name>
</geneLocation>
<dbReference type="GO" id="GO:0016706">
    <property type="term" value="F:2-oxoglutarate-dependent dioxygenase activity"/>
    <property type="evidence" value="ECO:0007669"/>
    <property type="project" value="UniProtKB-ARBA"/>
</dbReference>
<dbReference type="GO" id="GO:0005506">
    <property type="term" value="F:iron ion binding"/>
    <property type="evidence" value="ECO:0007669"/>
    <property type="project" value="UniProtKB-ARBA"/>
</dbReference>
<dbReference type="Proteomes" id="UP000321183">
    <property type="component" value="Plasmid pRA1"/>
</dbReference>
<dbReference type="InterPro" id="IPR008775">
    <property type="entry name" value="Phytyl_CoA_dOase-like"/>
</dbReference>
<evidence type="ECO:0000256" key="1">
    <source>
        <dbReference type="ARBA" id="ARBA00001954"/>
    </source>
</evidence>
<dbReference type="EMBL" id="AP019564">
    <property type="protein sequence ID" value="BBJ32414.1"/>
    <property type="molecule type" value="Genomic_DNA"/>
</dbReference>
<accession>A0A510GBU9</accession>
<dbReference type="SUPFAM" id="SSF51197">
    <property type="entry name" value="Clavaminate synthase-like"/>
    <property type="match status" value="1"/>
</dbReference>
<protein>
    <recommendedName>
        <fullName evidence="4">Phytanoyl-CoA dioxygenase</fullName>
    </recommendedName>
</protein>
<organism evidence="2 3">
    <name type="scientific">Rickettsia asiatica</name>
    <dbReference type="NCBI Taxonomy" id="238800"/>
    <lineage>
        <taxon>Bacteria</taxon>
        <taxon>Pseudomonadati</taxon>
        <taxon>Pseudomonadota</taxon>
        <taxon>Alphaproteobacteria</taxon>
        <taxon>Rickettsiales</taxon>
        <taxon>Rickettsiaceae</taxon>
        <taxon>Rickettsieae</taxon>
        <taxon>Rickettsia</taxon>
        <taxon>spotted fever group</taxon>
    </lineage>
</organism>
<dbReference type="AlphaFoldDB" id="A0A510GBU9"/>
<dbReference type="RefSeq" id="WP_147144190.1">
    <property type="nucleotide sequence ID" value="NZ_AP019564.1"/>
</dbReference>
<dbReference type="KEGG" id="ras:RAS_p100"/>
<keyword evidence="3" id="KW-1185">Reference proteome</keyword>
<evidence type="ECO:0008006" key="4">
    <source>
        <dbReference type="Google" id="ProtNLM"/>
    </source>
</evidence>
<dbReference type="Pfam" id="PF05721">
    <property type="entry name" value="PhyH"/>
    <property type="match status" value="1"/>
</dbReference>
<evidence type="ECO:0000313" key="3">
    <source>
        <dbReference type="Proteomes" id="UP000321183"/>
    </source>
</evidence>
<gene>
    <name evidence="2" type="ORF">RAS_p100</name>
</gene>
<keyword evidence="2" id="KW-0614">Plasmid</keyword>
<sequence length="326" mass="37264">MEKLQNDGFLIIKNLISLDLVTWHLNDIKNKIAGSAEELGISVSDYLNCTGRWVTPSQITRTISDLLNDIIKDKLEKLLQCQIINKKSNVICKTADLVDVVPFHQDIAYSPDNPYHFSVWLALNDVYEASGALQIIKNSHNWKIKSAVDFWSPYFIDKYSNKLTNQHTITLPISAGEAIVFNSKLWHGSVENLDAKDRFAYVTRWVIKDREFPVIPKPKPLVFGMFNCGSLTEEILKKSLLYFNKSHDIKENSKEELIKTWLSYLENNSDIFEINTIKASKDLSKLLILNQAATLHNAGDISGKIHRNLWFSLLNFLNAKVQVIKI</sequence>
<dbReference type="PANTHER" id="PTHR20883">
    <property type="entry name" value="PHYTANOYL-COA DIOXYGENASE DOMAIN CONTAINING 1"/>
    <property type="match status" value="1"/>
</dbReference>
<comment type="cofactor">
    <cofactor evidence="1">
        <name>Fe(2+)</name>
        <dbReference type="ChEBI" id="CHEBI:29033"/>
    </cofactor>
</comment>